<feature type="signal peptide" evidence="1">
    <location>
        <begin position="1"/>
        <end position="23"/>
    </location>
</feature>
<protein>
    <recommendedName>
        <fullName evidence="2">Secretion system C-terminal sorting domain-containing protein</fullName>
    </recommendedName>
</protein>
<reference evidence="3 4" key="1">
    <citation type="submission" date="2016-03" db="EMBL/GenBank/DDBJ databases">
        <title>Niastella vici sp. nov., isolated from farmland soil.</title>
        <authorList>
            <person name="Chen L."/>
            <person name="Wang D."/>
            <person name="Yang S."/>
            <person name="Wang G."/>
        </authorList>
    </citation>
    <scope>NUCLEOTIDE SEQUENCE [LARGE SCALE GENOMIC DNA]</scope>
    <source>
        <strain evidence="3 4">DJ57</strain>
    </source>
</reference>
<keyword evidence="4" id="KW-1185">Reference proteome</keyword>
<proteinExistence type="predicted"/>
<evidence type="ECO:0000256" key="1">
    <source>
        <dbReference type="SAM" id="SignalP"/>
    </source>
</evidence>
<evidence type="ECO:0000313" key="4">
    <source>
        <dbReference type="Proteomes" id="UP000192796"/>
    </source>
</evidence>
<dbReference type="STRING" id="1703345.A3860_04035"/>
<gene>
    <name evidence="3" type="ORF">A3860_04035</name>
</gene>
<evidence type="ECO:0000313" key="3">
    <source>
        <dbReference type="EMBL" id="OQP60907.1"/>
    </source>
</evidence>
<name>A0A1V9FRJ1_9BACT</name>
<dbReference type="InterPro" id="IPR026444">
    <property type="entry name" value="Secre_tail"/>
</dbReference>
<dbReference type="NCBIfam" id="TIGR04183">
    <property type="entry name" value="Por_Secre_tail"/>
    <property type="match status" value="1"/>
</dbReference>
<evidence type="ECO:0000259" key="2">
    <source>
        <dbReference type="Pfam" id="PF18962"/>
    </source>
</evidence>
<comment type="caution">
    <text evidence="3">The sequence shown here is derived from an EMBL/GenBank/DDBJ whole genome shotgun (WGS) entry which is preliminary data.</text>
</comment>
<dbReference type="Proteomes" id="UP000192796">
    <property type="component" value="Unassembled WGS sequence"/>
</dbReference>
<keyword evidence="1" id="KW-0732">Signal</keyword>
<accession>A0A1V9FRJ1</accession>
<dbReference type="Pfam" id="PF18962">
    <property type="entry name" value="Por_Secre_tail"/>
    <property type="match status" value="1"/>
</dbReference>
<dbReference type="AlphaFoldDB" id="A0A1V9FRJ1"/>
<dbReference type="EMBL" id="LVYD01000058">
    <property type="protein sequence ID" value="OQP60907.1"/>
    <property type="molecule type" value="Genomic_DNA"/>
</dbReference>
<dbReference type="OrthoDB" id="599464at2"/>
<dbReference type="RefSeq" id="WP_081150903.1">
    <property type="nucleotide sequence ID" value="NZ_LVYD01000058.1"/>
</dbReference>
<organism evidence="3 4">
    <name type="scientific">Niastella vici</name>
    <dbReference type="NCBI Taxonomy" id="1703345"/>
    <lineage>
        <taxon>Bacteria</taxon>
        <taxon>Pseudomonadati</taxon>
        <taxon>Bacteroidota</taxon>
        <taxon>Chitinophagia</taxon>
        <taxon>Chitinophagales</taxon>
        <taxon>Chitinophagaceae</taxon>
        <taxon>Niastella</taxon>
    </lineage>
</organism>
<sequence length="658" mass="71795">MKIRLRETITLMLLLASLSWSQAQITAPVIRGKFGVDADVQLDWFNEALKTSPVNDDWYYRLGSAANTGIFIIDTAGAGAKMAQYAAGKNLTTPFYKKMQYPAFSIVGSRTLIDAIFVRDYHGNDTTAFAAGSDKNGDSPADWTGDVQSIPNKNDILDSYVHIRREGPTGTLADTLWMYGGLALEATNGNRYFDFELYQTDIFYTRATKAFTGYGPDAGHTSWKFDAAGNVTQVGDIIFSANYGSSSLSSIEARIWIDEADFAIIPNAFDWTYTFDGANSGSQYGYAGIKPKTADPFYFGTTNSTTSWAGPYGIVRADNSVLTSFAAGQFMEFGVNLSILGLNPDKLLGVTNCGIPFSKILIKTRSSVSFNAELKDFIGPFDLFLPDKADAAADQPVFCGATGISTLTVVNPYSTSNYAWTTANGHIVGATTGTSITVDQPGTYIVTQTLATSCPYYASDTVVITSDPTCVVLATNDVTLSGELAKSVVNLDWSVFQNQEVQSFTIERSIDGTHFTLVDIVNNQSPTTRYLAYKATDNVSGLNGSYVYYRIKVSGRNGGVQYTRTIRVALDGNSTGITLSPNPVRDHFQLYMHSDADRDVQVQVYSVTGQLMRTMHTQVKKGYSTISMDDFKSWAKGMYTVKVLAGSDTFIEKMILTK</sequence>
<feature type="domain" description="Secretion system C-terminal sorting" evidence="2">
    <location>
        <begin position="581"/>
        <end position="655"/>
    </location>
</feature>
<feature type="chain" id="PRO_5012144737" description="Secretion system C-terminal sorting domain-containing protein" evidence="1">
    <location>
        <begin position="24"/>
        <end position="658"/>
    </location>
</feature>